<feature type="chain" id="PRO_5046084084" description="PKD domain-containing protein" evidence="2">
    <location>
        <begin position="25"/>
        <end position="167"/>
    </location>
</feature>
<sequence length="167" mass="17334">MTRRPINAAPAALAAALLATLALAGCKKDEPAPPPPVATPAPAPAPAPPQEPAAPVVSVTSVDLGNAIGADNRVTTPATTFAPNDTIYASVATTSSDPASPQRGQLTARWTYEGNQAVDETSQDFDFTGTGATAFKVSKPDGWPTGNYRVEILYDGEVVQTRDFEVR</sequence>
<accession>A0ABV6SV93</accession>
<evidence type="ECO:0000256" key="1">
    <source>
        <dbReference type="SAM" id="MobiDB-lite"/>
    </source>
</evidence>
<organism evidence="3 4">
    <name type="scientific">Luteimonas padinae</name>
    <dbReference type="NCBI Taxonomy" id="1714359"/>
    <lineage>
        <taxon>Bacteria</taxon>
        <taxon>Pseudomonadati</taxon>
        <taxon>Pseudomonadota</taxon>
        <taxon>Gammaproteobacteria</taxon>
        <taxon>Lysobacterales</taxon>
        <taxon>Lysobacteraceae</taxon>
        <taxon>Luteimonas</taxon>
    </lineage>
</organism>
<dbReference type="PROSITE" id="PS51257">
    <property type="entry name" value="PROKAR_LIPOPROTEIN"/>
    <property type="match status" value="1"/>
</dbReference>
<evidence type="ECO:0008006" key="5">
    <source>
        <dbReference type="Google" id="ProtNLM"/>
    </source>
</evidence>
<reference evidence="3 4" key="1">
    <citation type="submission" date="2024-09" db="EMBL/GenBank/DDBJ databases">
        <authorList>
            <person name="Sun Q."/>
            <person name="Mori K."/>
        </authorList>
    </citation>
    <scope>NUCLEOTIDE SEQUENCE [LARGE SCALE GENOMIC DNA]</scope>
    <source>
        <strain evidence="3 4">KCTC 52403</strain>
    </source>
</reference>
<dbReference type="RefSeq" id="WP_189499096.1">
    <property type="nucleotide sequence ID" value="NZ_BMZT01000013.1"/>
</dbReference>
<name>A0ABV6SV93_9GAMM</name>
<comment type="caution">
    <text evidence="3">The sequence shown here is derived from an EMBL/GenBank/DDBJ whole genome shotgun (WGS) entry which is preliminary data.</text>
</comment>
<evidence type="ECO:0000313" key="3">
    <source>
        <dbReference type="EMBL" id="MFC0716760.1"/>
    </source>
</evidence>
<feature type="signal peptide" evidence="2">
    <location>
        <begin position="1"/>
        <end position="24"/>
    </location>
</feature>
<gene>
    <name evidence="3" type="ORF">ACFFFU_03140</name>
</gene>
<feature type="compositionally biased region" description="Pro residues" evidence="1">
    <location>
        <begin position="32"/>
        <end position="52"/>
    </location>
</feature>
<keyword evidence="4" id="KW-1185">Reference proteome</keyword>
<dbReference type="Proteomes" id="UP001589898">
    <property type="component" value="Unassembled WGS sequence"/>
</dbReference>
<proteinExistence type="predicted"/>
<dbReference type="EMBL" id="JBHLTF010000007">
    <property type="protein sequence ID" value="MFC0716760.1"/>
    <property type="molecule type" value="Genomic_DNA"/>
</dbReference>
<protein>
    <recommendedName>
        <fullName evidence="5">PKD domain-containing protein</fullName>
    </recommendedName>
</protein>
<evidence type="ECO:0000313" key="4">
    <source>
        <dbReference type="Proteomes" id="UP001589898"/>
    </source>
</evidence>
<evidence type="ECO:0000256" key="2">
    <source>
        <dbReference type="SAM" id="SignalP"/>
    </source>
</evidence>
<feature type="region of interest" description="Disordered" evidence="1">
    <location>
        <begin position="26"/>
        <end position="58"/>
    </location>
</feature>
<keyword evidence="2" id="KW-0732">Signal</keyword>